<comment type="caution">
    <text evidence="1">The sequence shown here is derived from an EMBL/GenBank/DDBJ whole genome shotgun (WGS) entry which is preliminary data.</text>
</comment>
<gene>
    <name evidence="1" type="ORF">DSM107010_67720</name>
</gene>
<sequence>MPRKNLSRRNQRLTLEQHKEIGFKLKRIEAQLRQLHRLLQRHYGKSARCSSDTSRAWSAINSLRCELDNLVIQENQLLPPLETLNEELINCYYGTATEEFVTATNPEIQFLLNQAIFTARNQHDGHLTIMRFSTGWKVCFGTPDLDTGNGREIVLMLPQFETLEAALEYLLAVQSKETE</sequence>
<reference evidence="1 2" key="1">
    <citation type="journal article" date="2019" name="Genome Biol. Evol.">
        <title>Day and night: Metabolic profiles and evolutionary relationships of six axenic non-marine cyanobacteria.</title>
        <authorList>
            <person name="Will S.E."/>
            <person name="Henke P."/>
            <person name="Boedeker C."/>
            <person name="Huang S."/>
            <person name="Brinkmann H."/>
            <person name="Rohde M."/>
            <person name="Jarek M."/>
            <person name="Friedl T."/>
            <person name="Seufert S."/>
            <person name="Schumacher M."/>
            <person name="Overmann J."/>
            <person name="Neumann-Schaal M."/>
            <person name="Petersen J."/>
        </authorList>
    </citation>
    <scope>NUCLEOTIDE SEQUENCE [LARGE SCALE GENOMIC DNA]</scope>
    <source>
        <strain evidence="1 2">SAG 39.79</strain>
    </source>
</reference>
<evidence type="ECO:0000313" key="1">
    <source>
        <dbReference type="EMBL" id="RUT00488.1"/>
    </source>
</evidence>
<proteinExistence type="predicted"/>
<name>A0AB37U8M5_9CYAN</name>
<accession>A0AB37U8M5</accession>
<keyword evidence="2" id="KW-1185">Reference proteome</keyword>
<evidence type="ECO:0000313" key="2">
    <source>
        <dbReference type="Proteomes" id="UP000282574"/>
    </source>
</evidence>
<organism evidence="1 2">
    <name type="scientific">Chroococcidiopsis cubana SAG 39.79</name>
    <dbReference type="NCBI Taxonomy" id="388085"/>
    <lineage>
        <taxon>Bacteria</taxon>
        <taxon>Bacillati</taxon>
        <taxon>Cyanobacteriota</taxon>
        <taxon>Cyanophyceae</taxon>
        <taxon>Chroococcidiopsidales</taxon>
        <taxon>Chroococcidiopsidaceae</taxon>
        <taxon>Chroococcidiopsis</taxon>
    </lineage>
</organism>
<dbReference type="Proteomes" id="UP000282574">
    <property type="component" value="Unassembled WGS sequence"/>
</dbReference>
<protein>
    <submittedName>
        <fullName evidence="1">Uncharacterized protein</fullName>
    </submittedName>
</protein>
<dbReference type="EMBL" id="RSCK01000145">
    <property type="protein sequence ID" value="RUT00488.1"/>
    <property type="molecule type" value="Genomic_DNA"/>
</dbReference>
<dbReference type="RefSeq" id="WP_106166686.1">
    <property type="nucleotide sequence ID" value="NZ_JAVKZF010000010.1"/>
</dbReference>
<dbReference type="AlphaFoldDB" id="A0AB37U8M5"/>